<feature type="domain" description="Protein kinase" evidence="6">
    <location>
        <begin position="78"/>
        <end position="348"/>
    </location>
</feature>
<evidence type="ECO:0000256" key="1">
    <source>
        <dbReference type="ARBA" id="ARBA00022679"/>
    </source>
</evidence>
<dbReference type="Pfam" id="PF00069">
    <property type="entry name" value="Pkinase"/>
    <property type="match status" value="1"/>
</dbReference>
<evidence type="ECO:0000256" key="4">
    <source>
        <dbReference type="ARBA" id="ARBA00022840"/>
    </source>
</evidence>
<keyword evidence="8" id="KW-1185">Reference proteome</keyword>
<dbReference type="Gene3D" id="1.10.510.10">
    <property type="entry name" value="Transferase(Phosphotransferase) domain 1"/>
    <property type="match status" value="1"/>
</dbReference>
<dbReference type="PROSITE" id="PS50011">
    <property type="entry name" value="PROTEIN_KINASE_DOM"/>
    <property type="match status" value="1"/>
</dbReference>
<reference evidence="7 8" key="1">
    <citation type="submission" date="2016-11" db="EMBL/GenBank/DDBJ databases">
        <title>Study of marine rhodopsin-containing bacteria.</title>
        <authorList>
            <person name="Yoshizawa S."/>
            <person name="Kumagai Y."/>
            <person name="Kogure K."/>
        </authorList>
    </citation>
    <scope>NUCLEOTIDE SEQUENCE [LARGE SCALE GENOMIC DNA]</scope>
    <source>
        <strain evidence="7 8">SAORIC-28</strain>
    </source>
</reference>
<dbReference type="PROSITE" id="PS00108">
    <property type="entry name" value="PROTEIN_KINASE_ST"/>
    <property type="match status" value="1"/>
</dbReference>
<keyword evidence="2 5" id="KW-0547">Nucleotide-binding</keyword>
<dbReference type="SUPFAM" id="SSF48452">
    <property type="entry name" value="TPR-like"/>
    <property type="match status" value="2"/>
</dbReference>
<evidence type="ECO:0000256" key="5">
    <source>
        <dbReference type="PROSITE-ProRule" id="PRU10141"/>
    </source>
</evidence>
<dbReference type="GO" id="GO:0004674">
    <property type="term" value="F:protein serine/threonine kinase activity"/>
    <property type="evidence" value="ECO:0007669"/>
    <property type="project" value="TreeGrafter"/>
</dbReference>
<dbReference type="SMART" id="SM00220">
    <property type="entry name" value="S_TKc"/>
    <property type="match status" value="1"/>
</dbReference>
<keyword evidence="1" id="KW-0808">Transferase</keyword>
<dbReference type="PANTHER" id="PTHR43289">
    <property type="entry name" value="MITOGEN-ACTIVATED PROTEIN KINASE KINASE KINASE 20-RELATED"/>
    <property type="match status" value="1"/>
</dbReference>
<organism evidence="7 8">
    <name type="scientific">Rubrivirga marina</name>
    <dbReference type="NCBI Taxonomy" id="1196024"/>
    <lineage>
        <taxon>Bacteria</taxon>
        <taxon>Pseudomonadati</taxon>
        <taxon>Rhodothermota</taxon>
        <taxon>Rhodothermia</taxon>
        <taxon>Rhodothermales</taxon>
        <taxon>Rubricoccaceae</taxon>
        <taxon>Rubrivirga</taxon>
    </lineage>
</organism>
<comment type="caution">
    <text evidence="7">The sequence shown here is derived from an EMBL/GenBank/DDBJ whole genome shotgun (WGS) entry which is preliminary data.</text>
</comment>
<keyword evidence="4 5" id="KW-0067">ATP-binding</keyword>
<dbReference type="InterPro" id="IPR017441">
    <property type="entry name" value="Protein_kinase_ATP_BS"/>
</dbReference>
<keyword evidence="3" id="KW-0418">Kinase</keyword>
<evidence type="ECO:0000313" key="7">
    <source>
        <dbReference type="EMBL" id="PAP77930.1"/>
    </source>
</evidence>
<protein>
    <recommendedName>
        <fullName evidence="6">Protein kinase domain-containing protein</fullName>
    </recommendedName>
</protein>
<evidence type="ECO:0000259" key="6">
    <source>
        <dbReference type="PROSITE" id="PS50011"/>
    </source>
</evidence>
<dbReference type="InterPro" id="IPR011990">
    <property type="entry name" value="TPR-like_helical_dom_sf"/>
</dbReference>
<dbReference type="Gene3D" id="3.30.200.20">
    <property type="entry name" value="Phosphorylase Kinase, domain 1"/>
    <property type="match status" value="1"/>
</dbReference>
<accession>A0A271J3K1</accession>
<dbReference type="PANTHER" id="PTHR43289:SF6">
    <property type="entry name" value="SERINE_THREONINE-PROTEIN KINASE NEKL-3"/>
    <property type="match status" value="1"/>
</dbReference>
<sequence>MELTHWNRVATVFEAALAASPDERARLLASAESVIRAEVESLLGWHPDASAFFSRAAADVPLLLGEAGRSEGGGIGPYRVLDVVGRGGMGEVVRVVDERLGREVALKLLPAWLSADPKARRRLLAEARALAALDHPHVCAVYDAGEAPDRRVYLAMPLYSGETLRERLSRGPLAPAEVARLGAEAAEGLAVAHAAGIVHCDVKPANLFLATVPGQEVPCLKILDFGIARVAEGAAATGTARGTAPYMAPEQTRGEAVGAPADLWALGVVLYEALAGRRPFSAAGDAWVHAVRHDTPNPLPGSVPRPLAQLVLDCLAKDPARRPASAAEVAARLRAGTAPRRRWRRPALGVALAALVVLGAGVWASRARVPPHEVEILAVLPFDVVGGAEYLGEGAVDLLNVRLDGGGVRTVDPAAVLERASGAATLGGRARLARQLGASQFVTGRVVAVGTRLSVTGALYGADGERRATAHVETTEAGLLDALDRLAASLLVADGGGTGGPLESLTTRSLPALKAHLEGRRLVRQFRSGEAIGAFERAVALDSTFALAWMDLAEVAYWSRENGLETYRRATRAAYRHRAGLPRRARRRAEAEFLEMTGDVAGAEASLRQLLLDDPDDPAALALLADHLLAYNGYEGRPLDEPLALAQRAVRLSGERREGLFQLIELSLRLDPTALDSLVALYPSSPDAAFEDVFRHYPALVADAPDELAEAVQAGPRVGALGMLFHRALLPVGDVGRAQVVGEGYFSPGRPTTEREYGRERQALLALMAGQAGRSDRYQAEIRSGHGRGWWLLNSVPVMADPHLPHTRAALQRARAEVAAHDTLWAPLSDETNEFLHSGLQGAVLDYFHGVLSARLGDRADVSLRLRRLERRAADPLARSMAGTLRAADALARDRPAEALAALDGALSVPLDRAGWLSPVYAQSLPRLLRARAHARLGHPREALRWYNSVRDVGWGRGADYHLPSYSVGRARAFRELGRGAASRAEYRRLAAMWTDVDPGWTRLKAEAERGAW</sequence>
<feature type="binding site" evidence="5">
    <location>
        <position position="107"/>
    </location>
    <ligand>
        <name>ATP</name>
        <dbReference type="ChEBI" id="CHEBI:30616"/>
    </ligand>
</feature>
<dbReference type="SUPFAM" id="SSF56112">
    <property type="entry name" value="Protein kinase-like (PK-like)"/>
    <property type="match status" value="1"/>
</dbReference>
<dbReference type="InterPro" id="IPR008271">
    <property type="entry name" value="Ser/Thr_kinase_AS"/>
</dbReference>
<dbReference type="OrthoDB" id="9813021at2"/>
<dbReference type="PROSITE" id="PS00107">
    <property type="entry name" value="PROTEIN_KINASE_ATP"/>
    <property type="match status" value="1"/>
</dbReference>
<dbReference type="GO" id="GO:0005524">
    <property type="term" value="F:ATP binding"/>
    <property type="evidence" value="ECO:0007669"/>
    <property type="project" value="UniProtKB-UniRule"/>
</dbReference>
<proteinExistence type="predicted"/>
<dbReference type="InterPro" id="IPR011009">
    <property type="entry name" value="Kinase-like_dom_sf"/>
</dbReference>
<dbReference type="AlphaFoldDB" id="A0A271J3K1"/>
<dbReference type="Proteomes" id="UP000216339">
    <property type="component" value="Unassembled WGS sequence"/>
</dbReference>
<dbReference type="Gene3D" id="1.25.40.10">
    <property type="entry name" value="Tetratricopeptide repeat domain"/>
    <property type="match status" value="1"/>
</dbReference>
<dbReference type="RefSeq" id="WP_095511601.1">
    <property type="nucleotide sequence ID" value="NZ_MQWD01000001.1"/>
</dbReference>
<dbReference type="CDD" id="cd14014">
    <property type="entry name" value="STKc_PknB_like"/>
    <property type="match status" value="1"/>
</dbReference>
<evidence type="ECO:0000313" key="8">
    <source>
        <dbReference type="Proteomes" id="UP000216339"/>
    </source>
</evidence>
<name>A0A271J3K1_9BACT</name>
<gene>
    <name evidence="7" type="ORF">BSZ37_16535</name>
</gene>
<dbReference type="InterPro" id="IPR000719">
    <property type="entry name" value="Prot_kinase_dom"/>
</dbReference>
<evidence type="ECO:0000256" key="3">
    <source>
        <dbReference type="ARBA" id="ARBA00022777"/>
    </source>
</evidence>
<dbReference type="EMBL" id="MQWD01000001">
    <property type="protein sequence ID" value="PAP77930.1"/>
    <property type="molecule type" value="Genomic_DNA"/>
</dbReference>
<evidence type="ECO:0000256" key="2">
    <source>
        <dbReference type="ARBA" id="ARBA00022741"/>
    </source>
</evidence>